<keyword evidence="2 7" id="KW-0812">Transmembrane</keyword>
<comment type="catalytic activity">
    <reaction evidence="7">
        <text>a peptidoglycan chain = a peptidoglycan chain with N-acetyl-1,6-anhydromuramyl-[peptide] at the reducing end + a peptidoglycan chain with N-acetylglucosamine at the non-reducing end.</text>
        <dbReference type="EC" id="4.2.2.29"/>
    </reaction>
</comment>
<feature type="site" description="Important for catalytic activity" evidence="7">
    <location>
        <position position="391"/>
    </location>
</feature>
<organism evidence="9">
    <name type="scientific">Scrofimicrobium appendicitidis</name>
    <dbReference type="NCBI Taxonomy" id="3079930"/>
    <lineage>
        <taxon>Bacteria</taxon>
        <taxon>Bacillati</taxon>
        <taxon>Actinomycetota</taxon>
        <taxon>Actinomycetes</taxon>
        <taxon>Actinomycetales</taxon>
        <taxon>Actinomycetaceae</taxon>
        <taxon>Scrofimicrobium</taxon>
    </lineage>
</organism>
<sequence>MSDSNNGVQPPNRLAPPFPSRKELHAARIPQRPAGEDAGAPEAQLPEAPVEPTSTPPTRREPPRRPRTVQPEEVQVETPVVSEAEPADWAPVAEPEAPAAPESPSDESGPSFPRVTESGPTFESPFPKRVSPATGAQPILPAAGPRQTEVATKKKKSRQLRRRLWTALIAIVILAAIGVGLWWALGSLQGGPGLRAADDYPAVDLTGPEAANHPTVEVTVEPGALGSEIGQALVDADVVKSVAAFTRAFDANPAAASIKPGTYTLHTQIPAVDALAALLDETNRKENTITVNPGQTVSQIAEKLETVAGFSADEVNAVVDDPSGVTDLPAAAKGNLEGWLWPGSYDFSPTSTPTEVFSEMVKGTVDYLKSEGVPEDKWQETLIKASIVEREVNREEDMPKVARVIENRIADPEGPTRGMLQMDSTVAYGVGGTGGLPDSAAFDDDNPYNTYKVKGLPAGPIASPSAAAIQAVLHPAEGDWLYFVTVNLTTGETVFTDSHDELQTLTEQLQQWCEENPGECRQ</sequence>
<dbReference type="Gene3D" id="3.30.1490.480">
    <property type="entry name" value="Endolytic murein transglycosylase"/>
    <property type="match status" value="1"/>
</dbReference>
<dbReference type="AlphaFoldDB" id="A0AAU7V781"/>
<keyword evidence="1 7" id="KW-1003">Cell membrane</keyword>
<evidence type="ECO:0000256" key="4">
    <source>
        <dbReference type="ARBA" id="ARBA00023136"/>
    </source>
</evidence>
<feature type="transmembrane region" description="Helical" evidence="7">
    <location>
        <begin position="164"/>
        <end position="185"/>
    </location>
</feature>
<feature type="compositionally biased region" description="Low complexity" evidence="8">
    <location>
        <begin position="68"/>
        <end position="111"/>
    </location>
</feature>
<dbReference type="CDD" id="cd08010">
    <property type="entry name" value="MltG_like"/>
    <property type="match status" value="1"/>
</dbReference>
<dbReference type="EC" id="4.2.2.29" evidence="7"/>
<dbReference type="GO" id="GO:0005886">
    <property type="term" value="C:plasma membrane"/>
    <property type="evidence" value="ECO:0007669"/>
    <property type="project" value="UniProtKB-SubCell"/>
</dbReference>
<dbReference type="PANTHER" id="PTHR30518">
    <property type="entry name" value="ENDOLYTIC MUREIN TRANSGLYCOSYLASE"/>
    <property type="match status" value="1"/>
</dbReference>
<keyword evidence="5 7" id="KW-0456">Lyase</keyword>
<evidence type="ECO:0000256" key="7">
    <source>
        <dbReference type="HAMAP-Rule" id="MF_02065"/>
    </source>
</evidence>
<feature type="region of interest" description="Disordered" evidence="8">
    <location>
        <begin position="1"/>
        <end position="156"/>
    </location>
</feature>
<evidence type="ECO:0000256" key="2">
    <source>
        <dbReference type="ARBA" id="ARBA00022692"/>
    </source>
</evidence>
<dbReference type="GO" id="GO:0008932">
    <property type="term" value="F:lytic endotransglycosylase activity"/>
    <property type="evidence" value="ECO:0007669"/>
    <property type="project" value="UniProtKB-UniRule"/>
</dbReference>
<protein>
    <recommendedName>
        <fullName evidence="7">Endolytic murein transglycosylase</fullName>
        <ecNumber evidence="7">4.2.2.29</ecNumber>
    </recommendedName>
    <alternativeName>
        <fullName evidence="7">Peptidoglycan lytic transglycosylase</fullName>
    </alternativeName>
    <alternativeName>
        <fullName evidence="7">Peptidoglycan polymerization terminase</fullName>
    </alternativeName>
</protein>
<reference evidence="9" key="1">
    <citation type="submission" date="2023-11" db="EMBL/GenBank/DDBJ databases">
        <title>Scrofimicrobium hongkongense sp. nov., isolated from a patient with peritonitis.</title>
        <authorList>
            <person name="Lao H.Y."/>
            <person name="Wong A.Y.P."/>
            <person name="Ng T.L."/>
            <person name="Wong R.Y.L."/>
            <person name="Yau M.C.Y."/>
            <person name="Lam J.Y.W."/>
            <person name="Siu G.K.H."/>
        </authorList>
    </citation>
    <scope>NUCLEOTIDE SEQUENCE</scope>
    <source>
        <strain evidence="9">R131</strain>
    </source>
</reference>
<dbReference type="NCBIfam" id="TIGR00247">
    <property type="entry name" value="endolytic transglycosylase MltG"/>
    <property type="match status" value="1"/>
</dbReference>
<comment type="similarity">
    <text evidence="7">Belongs to the transglycosylase MltG family.</text>
</comment>
<keyword evidence="3 7" id="KW-1133">Transmembrane helix</keyword>
<comment type="function">
    <text evidence="7">Functions as a peptidoglycan terminase that cleaves nascent peptidoglycan strands endolytically to terminate their elongation.</text>
</comment>
<keyword evidence="6 7" id="KW-0961">Cell wall biogenesis/degradation</keyword>
<proteinExistence type="inferred from homology"/>
<accession>A0AAU7V781</accession>
<dbReference type="RefSeq" id="WP_350257372.1">
    <property type="nucleotide sequence ID" value="NZ_CP138335.1"/>
</dbReference>
<evidence type="ECO:0000256" key="6">
    <source>
        <dbReference type="ARBA" id="ARBA00023316"/>
    </source>
</evidence>
<evidence type="ECO:0000256" key="8">
    <source>
        <dbReference type="SAM" id="MobiDB-lite"/>
    </source>
</evidence>
<keyword evidence="4 7" id="KW-0472">Membrane</keyword>
<dbReference type="InterPro" id="IPR003770">
    <property type="entry name" value="MLTG-like"/>
</dbReference>
<evidence type="ECO:0000313" key="9">
    <source>
        <dbReference type="EMBL" id="XBW07166.1"/>
    </source>
</evidence>
<dbReference type="EMBL" id="CP138335">
    <property type="protein sequence ID" value="XBW07166.1"/>
    <property type="molecule type" value="Genomic_DNA"/>
</dbReference>
<comment type="subcellular location">
    <subcellularLocation>
        <location evidence="7">Cell membrane</location>
        <topology evidence="7">Single-pass membrane protein</topology>
    </subcellularLocation>
</comment>
<dbReference type="PANTHER" id="PTHR30518:SF2">
    <property type="entry name" value="ENDOLYTIC MUREIN TRANSGLYCOSYLASE"/>
    <property type="match status" value="1"/>
</dbReference>
<evidence type="ECO:0000256" key="3">
    <source>
        <dbReference type="ARBA" id="ARBA00022989"/>
    </source>
</evidence>
<dbReference type="GO" id="GO:0071555">
    <property type="term" value="P:cell wall organization"/>
    <property type="evidence" value="ECO:0007669"/>
    <property type="project" value="UniProtKB-KW"/>
</dbReference>
<evidence type="ECO:0000256" key="5">
    <source>
        <dbReference type="ARBA" id="ARBA00023239"/>
    </source>
</evidence>
<evidence type="ECO:0000256" key="1">
    <source>
        <dbReference type="ARBA" id="ARBA00022475"/>
    </source>
</evidence>
<gene>
    <name evidence="7 9" type="primary">mltG</name>
    <name evidence="9" type="ORF">SAC06_05775</name>
</gene>
<name>A0AAU7V781_9ACTO</name>
<dbReference type="Pfam" id="PF02618">
    <property type="entry name" value="YceG"/>
    <property type="match status" value="1"/>
</dbReference>
<dbReference type="KEGG" id="sapp:SAC06_05775"/>
<dbReference type="HAMAP" id="MF_02065">
    <property type="entry name" value="MltG"/>
    <property type="match status" value="1"/>
</dbReference>
<dbReference type="GO" id="GO:0009252">
    <property type="term" value="P:peptidoglycan biosynthetic process"/>
    <property type="evidence" value="ECO:0007669"/>
    <property type="project" value="UniProtKB-UniRule"/>
</dbReference>